<accession>A0A7J9AB69</accession>
<dbReference type="AlphaFoldDB" id="A0A7J9AB69"/>
<dbReference type="Proteomes" id="UP000593574">
    <property type="component" value="Unassembled WGS sequence"/>
</dbReference>
<feature type="non-terminal residue" evidence="1">
    <location>
        <position position="1"/>
    </location>
</feature>
<organism evidence="1 2">
    <name type="scientific">Gossypium laxum</name>
    <dbReference type="NCBI Taxonomy" id="34288"/>
    <lineage>
        <taxon>Eukaryota</taxon>
        <taxon>Viridiplantae</taxon>
        <taxon>Streptophyta</taxon>
        <taxon>Embryophyta</taxon>
        <taxon>Tracheophyta</taxon>
        <taxon>Spermatophyta</taxon>
        <taxon>Magnoliopsida</taxon>
        <taxon>eudicotyledons</taxon>
        <taxon>Gunneridae</taxon>
        <taxon>Pentapetalae</taxon>
        <taxon>rosids</taxon>
        <taxon>malvids</taxon>
        <taxon>Malvales</taxon>
        <taxon>Malvaceae</taxon>
        <taxon>Malvoideae</taxon>
        <taxon>Gossypium</taxon>
    </lineage>
</organism>
<protein>
    <submittedName>
        <fullName evidence="1">Uncharacterized protein</fullName>
    </submittedName>
</protein>
<feature type="non-terminal residue" evidence="1">
    <location>
        <position position="128"/>
    </location>
</feature>
<comment type="caution">
    <text evidence="1">The sequence shown here is derived from an EMBL/GenBank/DDBJ whole genome shotgun (WGS) entry which is preliminary data.</text>
</comment>
<sequence length="128" mass="14418">KWIEEDLDGTLINVYAPYGILDNKSLREEFCFERFSKKFMVDCDFSVMLDHVTANFQKVIDGFGLRNVALALKDEAGCGGVLRDDKGSAQSQFEDIHKQGNGMEDALVKADISWHYSCSCLEDFVFGC</sequence>
<name>A0A7J9AB69_9ROSI</name>
<gene>
    <name evidence="1" type="ORF">Golax_008860</name>
</gene>
<evidence type="ECO:0000313" key="1">
    <source>
        <dbReference type="EMBL" id="MBA0721301.1"/>
    </source>
</evidence>
<dbReference type="EMBL" id="JABEZV010000009">
    <property type="protein sequence ID" value="MBA0721301.1"/>
    <property type="molecule type" value="Genomic_DNA"/>
</dbReference>
<keyword evidence="2" id="KW-1185">Reference proteome</keyword>
<evidence type="ECO:0000313" key="2">
    <source>
        <dbReference type="Proteomes" id="UP000593574"/>
    </source>
</evidence>
<reference evidence="1 2" key="1">
    <citation type="journal article" date="2019" name="Genome Biol. Evol.">
        <title>Insights into the evolution of the New World diploid cottons (Gossypium, subgenus Houzingenia) based on genome sequencing.</title>
        <authorList>
            <person name="Grover C.E."/>
            <person name="Arick M.A. 2nd"/>
            <person name="Thrash A."/>
            <person name="Conover J.L."/>
            <person name="Sanders W.S."/>
            <person name="Peterson D.G."/>
            <person name="Frelichowski J.E."/>
            <person name="Scheffler J.A."/>
            <person name="Scheffler B.E."/>
            <person name="Wendel J.F."/>
        </authorList>
    </citation>
    <scope>NUCLEOTIDE SEQUENCE [LARGE SCALE GENOMIC DNA]</scope>
    <source>
        <strain evidence="1">4</strain>
        <tissue evidence="1">Leaf</tissue>
    </source>
</reference>
<proteinExistence type="predicted"/>